<dbReference type="InterPro" id="IPR012684">
    <property type="entry name" value="HPA_isomer/decarb_C"/>
</dbReference>
<dbReference type="PANTHER" id="PTHR11820">
    <property type="entry name" value="ACYLPYRUVASE"/>
    <property type="match status" value="1"/>
</dbReference>
<dbReference type="InterPro" id="IPR011234">
    <property type="entry name" value="Fumarylacetoacetase-like_C"/>
</dbReference>
<dbReference type="RefSeq" id="WP_034244399.1">
    <property type="nucleotide sequence ID" value="NZ_AQRA01000007.1"/>
</dbReference>
<dbReference type="GO" id="GO:0008704">
    <property type="term" value="F:5-carboxymethyl-2-hydroxymuconate delta-isomerase activity"/>
    <property type="evidence" value="ECO:0007669"/>
    <property type="project" value="InterPro"/>
</dbReference>
<comment type="caution">
    <text evidence="3">The sequence shown here is derived from an EMBL/GenBank/DDBJ whole genome shotgun (WGS) entry which is preliminary data.</text>
</comment>
<keyword evidence="3" id="KW-0413">Isomerase</keyword>
<proteinExistence type="predicted"/>
<dbReference type="AlphaFoldDB" id="A0A023BSV4"/>
<dbReference type="Gene3D" id="2.30.30.370">
    <property type="entry name" value="FAH"/>
    <property type="match status" value="1"/>
</dbReference>
<sequence length="247" mass="27594">MKHVRFAYNGGIHQGVYENNMILKGTQEFNPDDVMFLPPVDPQGVGKAIGVALAYADHAKELKLEIPEYPILFHKMPHTMIGHKSNIIVPAGIEYMHYECELVAVIGRSCRKVKAADALDYVGYYMVGNEITVRDFVVNYYRPPLKAKGFDTWGPCGPWMVDAKDIDPTNVSLKTWVNGELRQEGNTKNIRHSIAELIEYMSGFMTLNPGDMIWSGTPEGVSHIYPGDTVICEVAGIGKLENYLIAE</sequence>
<keyword evidence="4" id="KW-1185">Reference proteome</keyword>
<dbReference type="Proteomes" id="UP000023541">
    <property type="component" value="Unassembled WGS sequence"/>
</dbReference>
<organism evidence="3 4">
    <name type="scientific">Aquimarina atlantica</name>
    <dbReference type="NCBI Taxonomy" id="1317122"/>
    <lineage>
        <taxon>Bacteria</taxon>
        <taxon>Pseudomonadati</taxon>
        <taxon>Bacteroidota</taxon>
        <taxon>Flavobacteriia</taxon>
        <taxon>Flavobacteriales</taxon>
        <taxon>Flavobacteriaceae</taxon>
        <taxon>Aquimarina</taxon>
    </lineage>
</organism>
<dbReference type="GO" id="GO:1901023">
    <property type="term" value="P:4-hydroxyphenylacetate catabolic process"/>
    <property type="evidence" value="ECO:0007669"/>
    <property type="project" value="InterPro"/>
</dbReference>
<dbReference type="eggNOG" id="COG0179">
    <property type="taxonomic scope" value="Bacteria"/>
</dbReference>
<evidence type="ECO:0000313" key="3">
    <source>
        <dbReference type="EMBL" id="EZH72913.1"/>
    </source>
</evidence>
<dbReference type="NCBIfam" id="TIGR02303">
    <property type="entry name" value="HpaG-C-term"/>
    <property type="match status" value="1"/>
</dbReference>
<gene>
    <name evidence="3" type="ORF">ATO12_22555</name>
</gene>
<name>A0A023BSV4_9FLAO</name>
<evidence type="ECO:0000313" key="4">
    <source>
        <dbReference type="Proteomes" id="UP000023541"/>
    </source>
</evidence>
<dbReference type="EMBL" id="AQRA01000007">
    <property type="protein sequence ID" value="EZH72913.1"/>
    <property type="molecule type" value="Genomic_DNA"/>
</dbReference>
<accession>A0A023BSV4</accession>
<dbReference type="SUPFAM" id="SSF56529">
    <property type="entry name" value="FAH"/>
    <property type="match status" value="1"/>
</dbReference>
<dbReference type="PANTHER" id="PTHR11820:SF114">
    <property type="entry name" value="4-HYDROXYPHENYLACETATE CATABOLISM PROTEIN"/>
    <property type="match status" value="1"/>
</dbReference>
<dbReference type="Gene3D" id="3.90.850.10">
    <property type="entry name" value="Fumarylacetoacetase-like, C-terminal domain"/>
    <property type="match status" value="1"/>
</dbReference>
<keyword evidence="1" id="KW-0479">Metal-binding</keyword>
<dbReference type="GO" id="GO:0018800">
    <property type="term" value="F:5-oxopent-3-ene-1,2,5-tricarboxylate decarboxylase activity"/>
    <property type="evidence" value="ECO:0007669"/>
    <property type="project" value="InterPro"/>
</dbReference>
<evidence type="ECO:0000259" key="2">
    <source>
        <dbReference type="Pfam" id="PF01557"/>
    </source>
</evidence>
<feature type="domain" description="Fumarylacetoacetase-like C-terminal" evidence="2">
    <location>
        <begin position="48"/>
        <end position="243"/>
    </location>
</feature>
<dbReference type="STRING" id="1317122.ATO12_22555"/>
<protein>
    <submittedName>
        <fullName evidence="3">2-hydroxyhepta-2,4-diene-1,7-dioate isomerase</fullName>
    </submittedName>
</protein>
<dbReference type="GO" id="GO:0046872">
    <property type="term" value="F:metal ion binding"/>
    <property type="evidence" value="ECO:0007669"/>
    <property type="project" value="UniProtKB-KW"/>
</dbReference>
<dbReference type="OrthoDB" id="9805307at2"/>
<dbReference type="Pfam" id="PF01557">
    <property type="entry name" value="FAA_hydrolase"/>
    <property type="match status" value="1"/>
</dbReference>
<dbReference type="InterPro" id="IPR036663">
    <property type="entry name" value="Fumarylacetoacetase_C_sf"/>
</dbReference>
<evidence type="ECO:0000256" key="1">
    <source>
        <dbReference type="ARBA" id="ARBA00022723"/>
    </source>
</evidence>
<reference evidence="3 4" key="1">
    <citation type="submission" date="2014-04" db="EMBL/GenBank/DDBJ databases">
        <title>Aquimarina sp. 22II-S11-z7 Genome Sequencing.</title>
        <authorList>
            <person name="Lai Q."/>
        </authorList>
    </citation>
    <scope>NUCLEOTIDE SEQUENCE [LARGE SCALE GENOMIC DNA]</scope>
    <source>
        <strain evidence="3 4">22II-S11-z7</strain>
    </source>
</reference>